<comment type="subcellular location">
    <subcellularLocation>
        <location evidence="1">Cell membrane</location>
        <topology evidence="1">Multi-pass membrane protein</topology>
    </subcellularLocation>
</comment>
<keyword evidence="5 6" id="KW-0472">Membrane</keyword>
<feature type="transmembrane region" description="Helical" evidence="6">
    <location>
        <begin position="306"/>
        <end position="327"/>
    </location>
</feature>
<feature type="transmembrane region" description="Helical" evidence="6">
    <location>
        <begin position="9"/>
        <end position="29"/>
    </location>
</feature>
<dbReference type="GO" id="GO:0042910">
    <property type="term" value="F:xenobiotic transmembrane transporter activity"/>
    <property type="evidence" value="ECO:0007669"/>
    <property type="project" value="InterPro"/>
</dbReference>
<proteinExistence type="predicted"/>
<keyword evidence="3 6" id="KW-0812">Transmembrane</keyword>
<feature type="transmembrane region" description="Helical" evidence="6">
    <location>
        <begin position="272"/>
        <end position="294"/>
    </location>
</feature>
<name>A0A9D2SIN2_9FIRM</name>
<organism evidence="7 8">
    <name type="scientific">Candidatus Enterocloster excrementipullorum</name>
    <dbReference type="NCBI Taxonomy" id="2838559"/>
    <lineage>
        <taxon>Bacteria</taxon>
        <taxon>Bacillati</taxon>
        <taxon>Bacillota</taxon>
        <taxon>Clostridia</taxon>
        <taxon>Lachnospirales</taxon>
        <taxon>Lachnospiraceae</taxon>
        <taxon>Enterocloster</taxon>
    </lineage>
</organism>
<dbReference type="InterPro" id="IPR036890">
    <property type="entry name" value="HATPase_C_sf"/>
</dbReference>
<evidence type="ECO:0000313" key="8">
    <source>
        <dbReference type="Proteomes" id="UP000823910"/>
    </source>
</evidence>
<evidence type="ECO:0008006" key="9">
    <source>
        <dbReference type="Google" id="ProtNLM"/>
    </source>
</evidence>
<evidence type="ECO:0000256" key="1">
    <source>
        <dbReference type="ARBA" id="ARBA00004651"/>
    </source>
</evidence>
<dbReference type="Gene3D" id="3.30.565.10">
    <property type="entry name" value="Histidine kinase-like ATPase, C-terminal domain"/>
    <property type="match status" value="1"/>
</dbReference>
<reference evidence="7" key="2">
    <citation type="submission" date="2021-04" db="EMBL/GenBank/DDBJ databases">
        <authorList>
            <person name="Gilroy R."/>
        </authorList>
    </citation>
    <scope>NUCLEOTIDE SEQUENCE</scope>
    <source>
        <strain evidence="7">CHK180-15479</strain>
    </source>
</reference>
<keyword evidence="4 6" id="KW-1133">Transmembrane helix</keyword>
<feature type="transmembrane region" description="Helical" evidence="6">
    <location>
        <begin position="49"/>
        <end position="75"/>
    </location>
</feature>
<dbReference type="InterPro" id="IPR002528">
    <property type="entry name" value="MATE_fam"/>
</dbReference>
<reference evidence="7" key="1">
    <citation type="journal article" date="2021" name="PeerJ">
        <title>Extensive microbial diversity within the chicken gut microbiome revealed by metagenomics and culture.</title>
        <authorList>
            <person name="Gilroy R."/>
            <person name="Ravi A."/>
            <person name="Getino M."/>
            <person name="Pursley I."/>
            <person name="Horton D.L."/>
            <person name="Alikhan N.F."/>
            <person name="Baker D."/>
            <person name="Gharbi K."/>
            <person name="Hall N."/>
            <person name="Watson M."/>
            <person name="Adriaenssens E.M."/>
            <person name="Foster-Nyarko E."/>
            <person name="Jarju S."/>
            <person name="Secka A."/>
            <person name="Antonio M."/>
            <person name="Oren A."/>
            <person name="Chaudhuri R.R."/>
            <person name="La Ragione R."/>
            <person name="Hildebrand F."/>
            <person name="Pallen M.J."/>
        </authorList>
    </citation>
    <scope>NUCLEOTIDE SEQUENCE</scope>
    <source>
        <strain evidence="7">CHK180-15479</strain>
    </source>
</reference>
<keyword evidence="2" id="KW-1003">Cell membrane</keyword>
<dbReference type="GO" id="GO:0015297">
    <property type="term" value="F:antiporter activity"/>
    <property type="evidence" value="ECO:0007669"/>
    <property type="project" value="InterPro"/>
</dbReference>
<evidence type="ECO:0000256" key="4">
    <source>
        <dbReference type="ARBA" id="ARBA00022989"/>
    </source>
</evidence>
<comment type="caution">
    <text evidence="7">The sequence shown here is derived from an EMBL/GenBank/DDBJ whole genome shotgun (WGS) entry which is preliminary data.</text>
</comment>
<dbReference type="Pfam" id="PF01554">
    <property type="entry name" value="MatE"/>
    <property type="match status" value="2"/>
</dbReference>
<gene>
    <name evidence="7" type="ORF">H9704_11650</name>
</gene>
<feature type="transmembrane region" description="Helical" evidence="6">
    <location>
        <begin position="87"/>
        <end position="110"/>
    </location>
</feature>
<evidence type="ECO:0000256" key="6">
    <source>
        <dbReference type="SAM" id="Phobius"/>
    </source>
</evidence>
<protein>
    <recommendedName>
        <fullName evidence="9">MATE family efflux transporter</fullName>
    </recommendedName>
</protein>
<feature type="transmembrane region" description="Helical" evidence="6">
    <location>
        <begin position="130"/>
        <end position="152"/>
    </location>
</feature>
<feature type="transmembrane region" description="Helical" evidence="6">
    <location>
        <begin position="159"/>
        <end position="181"/>
    </location>
</feature>
<sequence length="590" mass="64220">MEQKLVKETFFKFFTTALASSVTLSVLSMTDLMIAGNVVGEKGLAAVSLALPVVILVQIASALWGTGGAIVFSARLGEGDLRACGRILTLSLAGALASGLLLGAGGLFFLRPLVSLLGAADGEEFYLASQYVGVLLAGMPVMILSPVMITYLRNDSRQGYSMACVVICSLLNIVLSLFAGIVLKLGILGIGGATVVSQLVCCVLAGGKLLQQSRLYGLARDAFSLRLMGEIFKPGSTVALIFFCQMLLTVVVNRTLNAEGGAAVYAVIKYLINFLFALFDGVTGAMQPMLGIYYGEREQQNVRATARYAFCTMAVLALLMFLLLELGGPLLCGIFGVETPRMQEMTIAASRIIGVYCFGAAAVTFLNAFYRCVGRERISFLLGLFDNLLFPLAGIFLYVQLLSMGTMGVFLGIGSSAFFTLLFWALLCRPWKHGILLLRKEQFSSQENEYHKIISATFQEAVQITESVEEYCEEHAISPKKQYYISLFIEELIINVVGLAEESRGHGRTAKTYYADIRIAPQADGSIWLRIRDNLTEWMPASMDIQDPSQLVQLDEDGSVNELGIGIIKRLSKSYSYKRTIGFNNFSAIL</sequence>
<dbReference type="AlphaFoldDB" id="A0A9D2SIN2"/>
<evidence type="ECO:0000256" key="3">
    <source>
        <dbReference type="ARBA" id="ARBA00022692"/>
    </source>
</evidence>
<feature type="transmembrane region" description="Helical" evidence="6">
    <location>
        <begin position="347"/>
        <end position="368"/>
    </location>
</feature>
<dbReference type="GO" id="GO:0005886">
    <property type="term" value="C:plasma membrane"/>
    <property type="evidence" value="ECO:0007669"/>
    <property type="project" value="UniProtKB-SubCell"/>
</dbReference>
<evidence type="ECO:0000256" key="5">
    <source>
        <dbReference type="ARBA" id="ARBA00023136"/>
    </source>
</evidence>
<dbReference type="Proteomes" id="UP000823910">
    <property type="component" value="Unassembled WGS sequence"/>
</dbReference>
<feature type="transmembrane region" description="Helical" evidence="6">
    <location>
        <begin position="407"/>
        <end position="427"/>
    </location>
</feature>
<evidence type="ECO:0000256" key="2">
    <source>
        <dbReference type="ARBA" id="ARBA00022475"/>
    </source>
</evidence>
<dbReference type="InterPro" id="IPR051327">
    <property type="entry name" value="MATE_MepA_subfamily"/>
</dbReference>
<dbReference type="PANTHER" id="PTHR43823">
    <property type="entry name" value="SPORULATION PROTEIN YKVU"/>
    <property type="match status" value="1"/>
</dbReference>
<feature type="transmembrane region" description="Helical" evidence="6">
    <location>
        <begin position="380"/>
        <end position="401"/>
    </location>
</feature>
<feature type="transmembrane region" description="Helical" evidence="6">
    <location>
        <begin position="231"/>
        <end position="252"/>
    </location>
</feature>
<feature type="transmembrane region" description="Helical" evidence="6">
    <location>
        <begin position="187"/>
        <end position="210"/>
    </location>
</feature>
<dbReference type="PANTHER" id="PTHR43823:SF3">
    <property type="entry name" value="MULTIDRUG EXPORT PROTEIN MEPA"/>
    <property type="match status" value="1"/>
</dbReference>
<evidence type="ECO:0000313" key="7">
    <source>
        <dbReference type="EMBL" id="HJC06787.1"/>
    </source>
</evidence>
<accession>A0A9D2SIN2</accession>
<dbReference type="EMBL" id="DWWT01000059">
    <property type="protein sequence ID" value="HJC06787.1"/>
    <property type="molecule type" value="Genomic_DNA"/>
</dbReference>